<gene>
    <name evidence="1" type="ORF">K8V30_01270</name>
</gene>
<dbReference type="EMBL" id="DYTV01000013">
    <property type="protein sequence ID" value="HJH10318.1"/>
    <property type="molecule type" value="Genomic_DNA"/>
</dbReference>
<sequence length="89" mass="9778">MGFLARKICNTKEQPKQPANLGDAVQLQGVIIAIDQQGFTLEMAKGELAICQLKEVSHLSVGQNVTVYAREVRESSPIQVSVEKLIIEQ</sequence>
<reference evidence="1" key="1">
    <citation type="journal article" date="2021" name="PeerJ">
        <title>Extensive microbial diversity within the chicken gut microbiome revealed by metagenomics and culture.</title>
        <authorList>
            <person name="Gilroy R."/>
            <person name="Ravi A."/>
            <person name="Getino M."/>
            <person name="Pursley I."/>
            <person name="Horton D.L."/>
            <person name="Alikhan N.F."/>
            <person name="Baker D."/>
            <person name="Gharbi K."/>
            <person name="Hall N."/>
            <person name="Watson M."/>
            <person name="Adriaenssens E.M."/>
            <person name="Foster-Nyarko E."/>
            <person name="Jarju S."/>
            <person name="Secka A."/>
            <person name="Antonio M."/>
            <person name="Oren A."/>
            <person name="Chaudhuri R.R."/>
            <person name="La Ragione R."/>
            <person name="Hildebrand F."/>
            <person name="Pallen M.J."/>
        </authorList>
    </citation>
    <scope>NUCLEOTIDE SEQUENCE</scope>
    <source>
        <strain evidence="1">CHK160-4876</strain>
    </source>
</reference>
<reference evidence="1" key="2">
    <citation type="submission" date="2021-09" db="EMBL/GenBank/DDBJ databases">
        <authorList>
            <person name="Gilroy R."/>
        </authorList>
    </citation>
    <scope>NUCLEOTIDE SEQUENCE</scope>
    <source>
        <strain evidence="1">CHK160-4876</strain>
    </source>
</reference>
<dbReference type="AlphaFoldDB" id="A0A921NB38"/>
<dbReference type="Proteomes" id="UP000700212">
    <property type="component" value="Unassembled WGS sequence"/>
</dbReference>
<name>A0A921NB38_9BACL</name>
<proteinExistence type="predicted"/>
<evidence type="ECO:0000313" key="2">
    <source>
        <dbReference type="Proteomes" id="UP000700212"/>
    </source>
</evidence>
<comment type="caution">
    <text evidence="1">The sequence shown here is derived from an EMBL/GenBank/DDBJ whole genome shotgun (WGS) entry which is preliminary data.</text>
</comment>
<organism evidence="1 2">
    <name type="scientific">Metalysinibacillus jejuensis</name>
    <dbReference type="NCBI Taxonomy" id="914327"/>
    <lineage>
        <taxon>Bacteria</taxon>
        <taxon>Bacillati</taxon>
        <taxon>Bacillota</taxon>
        <taxon>Bacilli</taxon>
        <taxon>Bacillales</taxon>
        <taxon>Caryophanaceae</taxon>
        <taxon>Metalysinibacillus</taxon>
    </lineage>
</organism>
<accession>A0A921NB38</accession>
<protein>
    <submittedName>
        <fullName evidence="1">Uncharacterized protein</fullName>
    </submittedName>
</protein>
<evidence type="ECO:0000313" key="1">
    <source>
        <dbReference type="EMBL" id="HJH10318.1"/>
    </source>
</evidence>